<evidence type="ECO:0000256" key="2">
    <source>
        <dbReference type="SAM" id="SignalP"/>
    </source>
</evidence>
<comment type="caution">
    <text evidence="3">The sequence shown here is derived from an EMBL/GenBank/DDBJ whole genome shotgun (WGS) entry which is preliminary data.</text>
</comment>
<name>A0A838XU71_9HYPH</name>
<organism evidence="3 4">
    <name type="scientific">Stappia taiwanensis</name>
    <dbReference type="NCBI Taxonomy" id="992267"/>
    <lineage>
        <taxon>Bacteria</taxon>
        <taxon>Pseudomonadati</taxon>
        <taxon>Pseudomonadota</taxon>
        <taxon>Alphaproteobacteria</taxon>
        <taxon>Hyphomicrobiales</taxon>
        <taxon>Stappiaceae</taxon>
        <taxon>Stappia</taxon>
    </lineage>
</organism>
<feature type="signal peptide" evidence="2">
    <location>
        <begin position="1"/>
        <end position="19"/>
    </location>
</feature>
<keyword evidence="4" id="KW-1185">Reference proteome</keyword>
<proteinExistence type="predicted"/>
<sequence length="94" mass="10120">MLTAWTLLLFLLESGTAMAAECSCRYFGQSYKLGETVCLRGPNGLRLARCAMNLNNTSWQPLDRQCPLSAVTPPSPASHPAAPDAPRIGERKAG</sequence>
<evidence type="ECO:0000256" key="1">
    <source>
        <dbReference type="SAM" id="MobiDB-lite"/>
    </source>
</evidence>
<dbReference type="AlphaFoldDB" id="A0A838XU71"/>
<reference evidence="3 4" key="2">
    <citation type="submission" date="2020-08" db="EMBL/GenBank/DDBJ databases">
        <title>Stappia taiwanensis sp. nov., isolated from a coastal thermal spring.</title>
        <authorList>
            <person name="Kampfer P."/>
        </authorList>
    </citation>
    <scope>NUCLEOTIDE SEQUENCE [LARGE SCALE GENOMIC DNA]</scope>
    <source>
        <strain evidence="3 4">DSM 23284</strain>
    </source>
</reference>
<feature type="chain" id="PRO_5032352840" evidence="2">
    <location>
        <begin position="20"/>
        <end position="94"/>
    </location>
</feature>
<dbReference type="EMBL" id="JACEON010000017">
    <property type="protein sequence ID" value="MBA4613277.1"/>
    <property type="molecule type" value="Genomic_DNA"/>
</dbReference>
<protein>
    <submittedName>
        <fullName evidence="3">Uncharacterized protein</fullName>
    </submittedName>
</protein>
<keyword evidence="2" id="KW-0732">Signal</keyword>
<feature type="region of interest" description="Disordered" evidence="1">
    <location>
        <begin position="69"/>
        <end position="94"/>
    </location>
</feature>
<gene>
    <name evidence="3" type="ORF">H1W37_16580</name>
</gene>
<reference evidence="3 4" key="1">
    <citation type="submission" date="2020-07" db="EMBL/GenBank/DDBJ databases">
        <authorList>
            <person name="Li M."/>
        </authorList>
    </citation>
    <scope>NUCLEOTIDE SEQUENCE [LARGE SCALE GENOMIC DNA]</scope>
    <source>
        <strain evidence="3 4">DSM 23284</strain>
    </source>
</reference>
<evidence type="ECO:0000313" key="4">
    <source>
        <dbReference type="Proteomes" id="UP000559404"/>
    </source>
</evidence>
<dbReference type="Proteomes" id="UP000559404">
    <property type="component" value="Unassembled WGS sequence"/>
</dbReference>
<accession>A0A838XU71</accession>
<evidence type="ECO:0000313" key="3">
    <source>
        <dbReference type="EMBL" id="MBA4613277.1"/>
    </source>
</evidence>
<dbReference type="RefSeq" id="WP_181761473.1">
    <property type="nucleotide sequence ID" value="NZ_BMCR01000001.1"/>
</dbReference>